<evidence type="ECO:0000256" key="1">
    <source>
        <dbReference type="PROSITE-ProRule" id="PRU00169"/>
    </source>
</evidence>
<evidence type="ECO:0000313" key="4">
    <source>
        <dbReference type="Proteomes" id="UP000612680"/>
    </source>
</evidence>
<sequence>MKKMKTVFLVDDDEDDRMLLLEALGTVIKHLNIIEIPSGSHLMALMKTGRFQHEPELILLDMNMPVINGLEIVKKLKDNERTRHIPVVMISTTSSRQLIGEAYRRGVNAFMIKPVIASDYEIMAMAINVCFLHSSQYELPVSSPKYHQNKMIMVVEDSDDHWELMSFSLTQTMPDIQLVRMTDKNATMELLNTQFENGHVVPELILLDLYLPSREEGLDLLASIRRFIEVNNLPEVPIIIFSHSGHQDDIRACYGKWANAYLVKPQDASVWPEYFKSLSHFWLKTFSFPKM</sequence>
<feature type="domain" description="Response regulatory" evidence="2">
    <location>
        <begin position="151"/>
        <end position="279"/>
    </location>
</feature>
<keyword evidence="4" id="KW-1185">Reference proteome</keyword>
<dbReference type="RefSeq" id="WP_204660842.1">
    <property type="nucleotide sequence ID" value="NZ_CP056775.1"/>
</dbReference>
<dbReference type="SMART" id="SM00448">
    <property type="entry name" value="REC"/>
    <property type="match status" value="2"/>
</dbReference>
<dbReference type="PROSITE" id="PS50110">
    <property type="entry name" value="RESPONSE_REGULATORY"/>
    <property type="match status" value="2"/>
</dbReference>
<feature type="modified residue" description="4-aspartylphosphate" evidence="1">
    <location>
        <position position="61"/>
    </location>
</feature>
<dbReference type="SUPFAM" id="SSF52172">
    <property type="entry name" value="CheY-like"/>
    <property type="match status" value="2"/>
</dbReference>
<proteinExistence type="predicted"/>
<dbReference type="InterPro" id="IPR052893">
    <property type="entry name" value="TCS_response_regulator"/>
</dbReference>
<protein>
    <submittedName>
        <fullName evidence="3">Response regulator</fullName>
    </submittedName>
</protein>
<dbReference type="InterPro" id="IPR011006">
    <property type="entry name" value="CheY-like_superfamily"/>
</dbReference>
<gene>
    <name evidence="3" type="ORF">HWI92_03720</name>
</gene>
<organism evidence="3 4">
    <name type="scientific">Dyadobacter sandarakinus</name>
    <dbReference type="NCBI Taxonomy" id="2747268"/>
    <lineage>
        <taxon>Bacteria</taxon>
        <taxon>Pseudomonadati</taxon>
        <taxon>Bacteroidota</taxon>
        <taxon>Cytophagia</taxon>
        <taxon>Cytophagales</taxon>
        <taxon>Spirosomataceae</taxon>
        <taxon>Dyadobacter</taxon>
    </lineage>
</organism>
<dbReference type="Proteomes" id="UP000612680">
    <property type="component" value="Chromosome"/>
</dbReference>
<evidence type="ECO:0000313" key="3">
    <source>
        <dbReference type="EMBL" id="QRR00082.1"/>
    </source>
</evidence>
<dbReference type="EMBL" id="CP056775">
    <property type="protein sequence ID" value="QRR00082.1"/>
    <property type="molecule type" value="Genomic_DNA"/>
</dbReference>
<feature type="domain" description="Response regulatory" evidence="2">
    <location>
        <begin position="6"/>
        <end position="128"/>
    </location>
</feature>
<feature type="modified residue" description="4-aspartylphosphate" evidence="1">
    <location>
        <position position="208"/>
    </location>
</feature>
<keyword evidence="1" id="KW-0597">Phosphoprotein</keyword>
<accession>A0ABX7I3F1</accession>
<dbReference type="InterPro" id="IPR001789">
    <property type="entry name" value="Sig_transdc_resp-reg_receiver"/>
</dbReference>
<dbReference type="Pfam" id="PF00072">
    <property type="entry name" value="Response_reg"/>
    <property type="match status" value="2"/>
</dbReference>
<reference evidence="3 4" key="1">
    <citation type="submission" date="2020-06" db="EMBL/GenBank/DDBJ databases">
        <title>Dyadobacter sandarakinus sp. nov., isolated from the soil of the Arctic Yellow River Station.</title>
        <authorList>
            <person name="Zhang Y."/>
            <person name="Peng F."/>
        </authorList>
    </citation>
    <scope>NUCLEOTIDE SEQUENCE [LARGE SCALE GENOMIC DNA]</scope>
    <source>
        <strain evidence="3 4">Q3-56</strain>
    </source>
</reference>
<name>A0ABX7I3F1_9BACT</name>
<dbReference type="PANTHER" id="PTHR44520:SF1">
    <property type="entry name" value="TWO-COMPONENT SYSTEM REGULATORY PROTEIN"/>
    <property type="match status" value="1"/>
</dbReference>
<evidence type="ECO:0000259" key="2">
    <source>
        <dbReference type="PROSITE" id="PS50110"/>
    </source>
</evidence>
<dbReference type="PANTHER" id="PTHR44520">
    <property type="entry name" value="RESPONSE REGULATOR RCP1-RELATED"/>
    <property type="match status" value="1"/>
</dbReference>
<dbReference type="Gene3D" id="3.40.50.2300">
    <property type="match status" value="2"/>
</dbReference>